<dbReference type="InterPro" id="IPR017871">
    <property type="entry name" value="ABC_transporter-like_CS"/>
</dbReference>
<dbReference type="CDD" id="cd03220">
    <property type="entry name" value="ABC_KpsT_Wzt"/>
    <property type="match status" value="2"/>
</dbReference>
<dbReference type="AlphaFoldDB" id="A0AAU7VHX6"/>
<dbReference type="Gene3D" id="3.40.50.300">
    <property type="entry name" value="P-loop containing nucleotide triphosphate hydrolases"/>
    <property type="match status" value="2"/>
</dbReference>
<dbReference type="EMBL" id="CP158367">
    <property type="protein sequence ID" value="XBX73641.1"/>
    <property type="molecule type" value="Genomic_DNA"/>
</dbReference>
<proteinExistence type="inferred from homology"/>
<dbReference type="PANTHER" id="PTHR46743:SF2">
    <property type="entry name" value="TEICHOIC ACIDS EXPORT ATP-BINDING PROTEIN TAGH"/>
    <property type="match status" value="1"/>
</dbReference>
<evidence type="ECO:0000256" key="1">
    <source>
        <dbReference type="ARBA" id="ARBA00005417"/>
    </source>
</evidence>
<dbReference type="PROSITE" id="PS50893">
    <property type="entry name" value="ABC_TRANSPORTER_2"/>
    <property type="match status" value="2"/>
</dbReference>
<dbReference type="GO" id="GO:0016020">
    <property type="term" value="C:membrane"/>
    <property type="evidence" value="ECO:0007669"/>
    <property type="project" value="InterPro"/>
</dbReference>
<keyword evidence="4 6" id="KW-0067">ATP-binding</keyword>
<dbReference type="InterPro" id="IPR050683">
    <property type="entry name" value="Bact_Polysacc_Export_ATP-bd"/>
</dbReference>
<feature type="domain" description="ABC transporter" evidence="5">
    <location>
        <begin position="271"/>
        <end position="492"/>
    </location>
</feature>
<name>A0AAU7VHX6_9FIRM</name>
<dbReference type="PANTHER" id="PTHR46743">
    <property type="entry name" value="TEICHOIC ACIDS EXPORT ATP-BINDING PROTEIN TAGH"/>
    <property type="match status" value="1"/>
</dbReference>
<dbReference type="GO" id="GO:0140359">
    <property type="term" value="F:ABC-type transporter activity"/>
    <property type="evidence" value="ECO:0007669"/>
    <property type="project" value="InterPro"/>
</dbReference>
<organism evidence="6">
    <name type="scientific">Proteinivorax tanatarense</name>
    <dbReference type="NCBI Taxonomy" id="1260629"/>
    <lineage>
        <taxon>Bacteria</taxon>
        <taxon>Bacillati</taxon>
        <taxon>Bacillota</taxon>
        <taxon>Clostridia</taxon>
        <taxon>Eubacteriales</taxon>
        <taxon>Proteinivoracaceae</taxon>
        <taxon>Proteinivorax</taxon>
    </lineage>
</organism>
<protein>
    <submittedName>
        <fullName evidence="6">ATP-binding cassette domain-containing protein</fullName>
    </submittedName>
</protein>
<evidence type="ECO:0000313" key="6">
    <source>
        <dbReference type="EMBL" id="XBX73641.1"/>
    </source>
</evidence>
<dbReference type="SUPFAM" id="SSF52540">
    <property type="entry name" value="P-loop containing nucleoside triphosphate hydrolases"/>
    <property type="match status" value="2"/>
</dbReference>
<keyword evidence="3" id="KW-0547">Nucleotide-binding</keyword>
<dbReference type="InterPro" id="IPR027417">
    <property type="entry name" value="P-loop_NTPase"/>
</dbReference>
<dbReference type="SMART" id="SM00382">
    <property type="entry name" value="AAA"/>
    <property type="match status" value="2"/>
</dbReference>
<feature type="domain" description="ABC transporter" evidence="5">
    <location>
        <begin position="20"/>
        <end position="249"/>
    </location>
</feature>
<evidence type="ECO:0000256" key="2">
    <source>
        <dbReference type="ARBA" id="ARBA00022448"/>
    </source>
</evidence>
<comment type="similarity">
    <text evidence="1">Belongs to the ABC transporter superfamily.</text>
</comment>
<keyword evidence="2" id="KW-0813">Transport</keyword>
<dbReference type="GO" id="GO:0016887">
    <property type="term" value="F:ATP hydrolysis activity"/>
    <property type="evidence" value="ECO:0007669"/>
    <property type="project" value="InterPro"/>
</dbReference>
<sequence length="493" mass="54748">MKQDIVIEAKNIGVKYDSRLKREDIRTLSYDLLTGDKSNKDFWALKDISFNGYKGEVLGIIGSNGAGKSTLCKTIAEILKPDKGTIKVDGKVSALLSMGAGFNRQLSGKDNIYLNGMMMGMARSEVKEFYQEILEFSGLGDFIHQPIKNYSSGMRARLGFSIAAMLNPETLVLDEALNTGDLEFAKRASKKIKDLVSRAKMVIIVSHNIKFIKKNCTRAIWIDSGVIAAEGHPEEVAKKYRESVPKRKKKKKVVELKETQSAVKENKVVVAKNLSIKFKIGKKDFWSLKDVSFKVREGDILGVIGHNGAGKTTLCRTISGIYRPDEGSLYTEGATTALLSIGAGFNRHLTGMDNIILSGMMMGISKEEIFQLRDEIIEFANLEKHINKPVKHYSSGMRSRLGFSIAAAVQPELFIIDEALSAGDMEFRAKASERIQEMITDAKAVIVVTHNMKFVEKICTRAIWINKGNLMFDGSPKEAVERYTAHVNQGKKS</sequence>
<dbReference type="Pfam" id="PF00005">
    <property type="entry name" value="ABC_tran"/>
    <property type="match status" value="2"/>
</dbReference>
<dbReference type="InterPro" id="IPR003593">
    <property type="entry name" value="AAA+_ATPase"/>
</dbReference>
<reference evidence="6" key="1">
    <citation type="journal article" date="2013" name="Extremophiles">
        <title>Proteinivorax tanatarense gen. nov., sp. nov., an anaerobic, haloalkaliphilic, proteolytic bacterium isolated from a decaying algal bloom, and proposal of Proteinivoraceae fam. nov.</title>
        <authorList>
            <person name="Kevbrin V."/>
            <person name="Boltyanskaya Y."/>
            <person name="Zhilina T."/>
            <person name="Kolganova T."/>
            <person name="Lavrentjeva E."/>
            <person name="Kuznetsov B."/>
        </authorList>
    </citation>
    <scope>NUCLEOTIDE SEQUENCE</scope>
    <source>
        <strain evidence="6">Z-910T</strain>
    </source>
</reference>
<gene>
    <name evidence="6" type="ORF">PRVXT_001634</name>
</gene>
<evidence type="ECO:0000256" key="3">
    <source>
        <dbReference type="ARBA" id="ARBA00022741"/>
    </source>
</evidence>
<dbReference type="InterPro" id="IPR015860">
    <property type="entry name" value="ABC_transpr_TagH-like"/>
</dbReference>
<dbReference type="RefSeq" id="WP_350342403.1">
    <property type="nucleotide sequence ID" value="NZ_CP158367.1"/>
</dbReference>
<dbReference type="InterPro" id="IPR003439">
    <property type="entry name" value="ABC_transporter-like_ATP-bd"/>
</dbReference>
<dbReference type="GO" id="GO:0005524">
    <property type="term" value="F:ATP binding"/>
    <property type="evidence" value="ECO:0007669"/>
    <property type="project" value="UniProtKB-KW"/>
</dbReference>
<dbReference type="PROSITE" id="PS00211">
    <property type="entry name" value="ABC_TRANSPORTER_1"/>
    <property type="match status" value="2"/>
</dbReference>
<reference evidence="6" key="2">
    <citation type="submission" date="2024-06" db="EMBL/GenBank/DDBJ databases">
        <authorList>
            <person name="Petrova K.O."/>
            <person name="Toshchakov S.V."/>
            <person name="Boltjanskaja Y.V."/>
            <person name="Kevbrin V."/>
        </authorList>
    </citation>
    <scope>NUCLEOTIDE SEQUENCE</scope>
    <source>
        <strain evidence="6">Z-910T</strain>
    </source>
</reference>
<evidence type="ECO:0000259" key="5">
    <source>
        <dbReference type="PROSITE" id="PS50893"/>
    </source>
</evidence>
<accession>A0AAU7VHX6</accession>
<evidence type="ECO:0000256" key="4">
    <source>
        <dbReference type="ARBA" id="ARBA00022840"/>
    </source>
</evidence>